<protein>
    <submittedName>
        <fullName evidence="2">Thioredoxin family protein</fullName>
    </submittedName>
</protein>
<dbReference type="EMBL" id="JBHTMC010000026">
    <property type="protein sequence ID" value="MFD1264795.1"/>
    <property type="molecule type" value="Genomic_DNA"/>
</dbReference>
<organism evidence="2 3">
    <name type="scientific">Thauera mechernichensis</name>
    <dbReference type="NCBI Taxonomy" id="82788"/>
    <lineage>
        <taxon>Bacteria</taxon>
        <taxon>Pseudomonadati</taxon>
        <taxon>Pseudomonadota</taxon>
        <taxon>Betaproteobacteria</taxon>
        <taxon>Rhodocyclales</taxon>
        <taxon>Zoogloeaceae</taxon>
        <taxon>Thauera</taxon>
    </lineage>
</organism>
<evidence type="ECO:0000259" key="1">
    <source>
        <dbReference type="PROSITE" id="PS51352"/>
    </source>
</evidence>
<dbReference type="Pfam" id="PF00085">
    <property type="entry name" value="Thioredoxin"/>
    <property type="match status" value="1"/>
</dbReference>
<name>A0ABW3WG14_9RHOO</name>
<dbReference type="Gene3D" id="3.40.30.10">
    <property type="entry name" value="Glutaredoxin"/>
    <property type="match status" value="1"/>
</dbReference>
<comment type="caution">
    <text evidence="2">The sequence shown here is derived from an EMBL/GenBank/DDBJ whole genome shotgun (WGS) entry which is preliminary data.</text>
</comment>
<sequence length="129" mass="13912">MLTPAQQLPNHPRLNDAPLVVMALCANWCGTCRDFQVVLTRIALAHPEIVFAWADIEDDAELVGDIDVDDFPTLAVFKAGQPLHFGASLPIEAVVTRLLARLAQSSTTPTATPSVIPCAVRELGARLSR</sequence>
<accession>A0ABW3WG14</accession>
<dbReference type="InterPro" id="IPR013766">
    <property type="entry name" value="Thioredoxin_domain"/>
</dbReference>
<dbReference type="Proteomes" id="UP001597158">
    <property type="component" value="Unassembled WGS sequence"/>
</dbReference>
<evidence type="ECO:0000313" key="2">
    <source>
        <dbReference type="EMBL" id="MFD1264795.1"/>
    </source>
</evidence>
<evidence type="ECO:0000313" key="3">
    <source>
        <dbReference type="Proteomes" id="UP001597158"/>
    </source>
</evidence>
<dbReference type="PROSITE" id="PS51352">
    <property type="entry name" value="THIOREDOXIN_2"/>
    <property type="match status" value="1"/>
</dbReference>
<gene>
    <name evidence="2" type="ORF">ACFQ4M_14530</name>
</gene>
<dbReference type="CDD" id="cd02947">
    <property type="entry name" value="TRX_family"/>
    <property type="match status" value="1"/>
</dbReference>
<keyword evidence="3" id="KW-1185">Reference proteome</keyword>
<dbReference type="InterPro" id="IPR036249">
    <property type="entry name" value="Thioredoxin-like_sf"/>
</dbReference>
<proteinExistence type="predicted"/>
<reference evidence="3" key="1">
    <citation type="journal article" date="2019" name="Int. J. Syst. Evol. Microbiol.">
        <title>The Global Catalogue of Microorganisms (GCM) 10K type strain sequencing project: providing services to taxonomists for standard genome sequencing and annotation.</title>
        <authorList>
            <consortium name="The Broad Institute Genomics Platform"/>
            <consortium name="The Broad Institute Genome Sequencing Center for Infectious Disease"/>
            <person name="Wu L."/>
            <person name="Ma J."/>
        </authorList>
    </citation>
    <scope>NUCLEOTIDE SEQUENCE [LARGE SCALE GENOMIC DNA]</scope>
    <source>
        <strain evidence="3">CCUG 48884</strain>
    </source>
</reference>
<dbReference type="SUPFAM" id="SSF52833">
    <property type="entry name" value="Thioredoxin-like"/>
    <property type="match status" value="1"/>
</dbReference>
<feature type="domain" description="Thioredoxin" evidence="1">
    <location>
        <begin position="1"/>
        <end position="104"/>
    </location>
</feature>
<dbReference type="RefSeq" id="WP_277831991.1">
    <property type="nucleotide sequence ID" value="NZ_JARQZE010000004.1"/>
</dbReference>